<evidence type="ECO:0000256" key="8">
    <source>
        <dbReference type="ARBA" id="ARBA00069609"/>
    </source>
</evidence>
<dbReference type="CDD" id="cd16273">
    <property type="entry name" value="SNM1A-1C-like_MBL-fold"/>
    <property type="match status" value="1"/>
</dbReference>
<dbReference type="GO" id="GO:0035312">
    <property type="term" value="F:5'-3' DNA exonuclease activity"/>
    <property type="evidence" value="ECO:0007669"/>
    <property type="project" value="TreeGrafter"/>
</dbReference>
<comment type="similarity">
    <text evidence="3">Belongs to the DNA repair metallo-beta-lactamase (DRMBL) family.</text>
</comment>
<dbReference type="FunFam" id="3.60.15.10:FF:000010">
    <property type="entry name" value="DNA cross-link repair 1A"/>
    <property type="match status" value="1"/>
</dbReference>
<comment type="catalytic activity">
    <reaction evidence="1">
        <text>a beta-lactam + H2O = a substituted beta-amino acid</text>
        <dbReference type="Rhea" id="RHEA:20401"/>
        <dbReference type="ChEBI" id="CHEBI:15377"/>
        <dbReference type="ChEBI" id="CHEBI:35627"/>
        <dbReference type="ChEBI" id="CHEBI:140347"/>
        <dbReference type="EC" id="3.5.2.6"/>
    </reaction>
</comment>
<dbReference type="Pfam" id="PF07522">
    <property type="entry name" value="DRMBL"/>
    <property type="match status" value="1"/>
</dbReference>
<evidence type="ECO:0000256" key="10">
    <source>
        <dbReference type="SAM" id="MobiDB-lite"/>
    </source>
</evidence>
<dbReference type="GeneTree" id="ENSGT00940000158766"/>
<dbReference type="PANTHER" id="PTHR23240">
    <property type="entry name" value="DNA CROSS-LINK REPAIR PROTEIN PSO2/SNM1-RELATED"/>
    <property type="match status" value="1"/>
</dbReference>
<dbReference type="GO" id="GO:0003684">
    <property type="term" value="F:damaged DNA binding"/>
    <property type="evidence" value="ECO:0007669"/>
    <property type="project" value="TreeGrafter"/>
</dbReference>
<evidence type="ECO:0000256" key="2">
    <source>
        <dbReference type="ARBA" id="ARBA00004123"/>
    </source>
</evidence>
<dbReference type="FunFam" id="3.40.50.12650:FF:000001">
    <property type="entry name" value="DNA cross-link repair 1A"/>
    <property type="match status" value="1"/>
</dbReference>
<keyword evidence="7" id="KW-0539">Nucleus</keyword>
<evidence type="ECO:0000256" key="5">
    <source>
        <dbReference type="ARBA" id="ARBA00022763"/>
    </source>
</evidence>
<dbReference type="Proteomes" id="UP000694388">
    <property type="component" value="Unplaced"/>
</dbReference>
<feature type="compositionally biased region" description="Polar residues" evidence="10">
    <location>
        <begin position="121"/>
        <end position="130"/>
    </location>
</feature>
<dbReference type="InterPro" id="IPR011084">
    <property type="entry name" value="DRMBL"/>
</dbReference>
<feature type="domain" description="DNA repair metallo-beta-lactamase" evidence="11">
    <location>
        <begin position="500"/>
        <end position="595"/>
    </location>
</feature>
<accession>A0A8C4QPL5</accession>
<reference evidence="12" key="1">
    <citation type="submission" date="2025-05" db="UniProtKB">
        <authorList>
            <consortium name="Ensembl"/>
        </authorList>
    </citation>
    <scope>IDENTIFICATION</scope>
</reference>
<dbReference type="GO" id="GO:0005634">
    <property type="term" value="C:nucleus"/>
    <property type="evidence" value="ECO:0007669"/>
    <property type="project" value="UniProtKB-SubCell"/>
</dbReference>
<feature type="region of interest" description="Disordered" evidence="10">
    <location>
        <begin position="98"/>
        <end position="130"/>
    </location>
</feature>
<dbReference type="SUPFAM" id="SSF56281">
    <property type="entry name" value="Metallo-hydrolase/oxidoreductase"/>
    <property type="match status" value="1"/>
</dbReference>
<dbReference type="Ensembl" id="ENSEBUT00000019146.1">
    <property type="protein sequence ID" value="ENSEBUP00000018570.1"/>
    <property type="gene ID" value="ENSEBUG00000011593.1"/>
</dbReference>
<name>A0A8C4QPL5_EPTBU</name>
<evidence type="ECO:0000256" key="9">
    <source>
        <dbReference type="ARBA" id="ARBA00078423"/>
    </source>
</evidence>
<protein>
    <recommendedName>
        <fullName evidence="8">DNA cross-link repair 1A protein</fullName>
        <ecNumber evidence="4">3.5.2.6</ecNumber>
    </recommendedName>
    <alternativeName>
        <fullName evidence="9">SNM1 homolog A</fullName>
    </alternativeName>
</protein>
<dbReference type="Gene3D" id="3.40.50.12650">
    <property type="match status" value="1"/>
</dbReference>
<keyword evidence="5" id="KW-0227">DNA damage</keyword>
<dbReference type="AlphaFoldDB" id="A0A8C4QPL5"/>
<dbReference type="Gene3D" id="3.60.15.10">
    <property type="entry name" value="Ribonuclease Z/Hydroxyacylglutathione hydrolase-like"/>
    <property type="match status" value="1"/>
</dbReference>
<keyword evidence="6" id="KW-0234">DNA repair</keyword>
<dbReference type="GO" id="GO:0006303">
    <property type="term" value="P:double-strand break repair via nonhomologous end joining"/>
    <property type="evidence" value="ECO:0007669"/>
    <property type="project" value="TreeGrafter"/>
</dbReference>
<sequence length="622" mass="68797">MCERGRMMDKNDSDEQLWEYRSPGRRSLERGHAGGKRVGSSGDKRVMHGVNKGGKGICLHTDTDCREKLPPSPGCPSTPVKSTSQLLSVGLGNALSLLRSPCKTDRPGGKRLGPGSRLSREQMSWKSSQPTKIKAEKTGAQDVCAGRRGRKVDPRGRVGVACTRKMSRIALTSKPLMKQMDIGVYFGHTPKLEVTGSPSVPVEEEPVTAQQAKATLGAEVMDAVRGEGVEETAIATPEVSLKSITDQLGSGRRGAAKRERGLPTLVKKPSSRVVRQCPFYKKIPGTQFSVDAFSYRDIPDCSAYFLSHFHSDHYVGLSQRFHHRLYCSQITGNLVSLRLRVPAQFVHTLPMDQPCQVDGVTVTLIEANHCPGSVMLLFELPDHTCHLHTGDFRASPAMEQHPALVGRVIHTLFLDTTYCNPRYEFPPQEQAVHFVVERCEAAICQDPETLLVIGAYSVGKEKVFLGVAERLGVPVGMGCERVAVMQCLQPDIAVSTTTVLKNTCLHVLPMAKLNFKALKEHLDVFKGRFSRVIAFRPTGWTIKGGNPTMDNIYSNVRGKVSLYGIPYSEHSSFSELRRFVQWLRPRRIVPTVNVSNELARHAMMETFRQWQHHVGGRALASL</sequence>
<evidence type="ECO:0000313" key="12">
    <source>
        <dbReference type="Ensembl" id="ENSEBUP00000018592.1"/>
    </source>
</evidence>
<evidence type="ECO:0000256" key="7">
    <source>
        <dbReference type="ARBA" id="ARBA00023242"/>
    </source>
</evidence>
<dbReference type="GO" id="GO:0008800">
    <property type="term" value="F:beta-lactamase activity"/>
    <property type="evidence" value="ECO:0007669"/>
    <property type="project" value="UniProtKB-EC"/>
</dbReference>
<evidence type="ECO:0000256" key="4">
    <source>
        <dbReference type="ARBA" id="ARBA00012865"/>
    </source>
</evidence>
<dbReference type="PANTHER" id="PTHR23240:SF6">
    <property type="entry name" value="DNA CROSS-LINK REPAIR 1A PROTEIN"/>
    <property type="match status" value="1"/>
</dbReference>
<comment type="subcellular location">
    <subcellularLocation>
        <location evidence="2">Nucleus</location>
    </subcellularLocation>
</comment>
<organism evidence="12 13">
    <name type="scientific">Eptatretus burgeri</name>
    <name type="common">Inshore hagfish</name>
    <dbReference type="NCBI Taxonomy" id="7764"/>
    <lineage>
        <taxon>Eukaryota</taxon>
        <taxon>Metazoa</taxon>
        <taxon>Chordata</taxon>
        <taxon>Craniata</taxon>
        <taxon>Vertebrata</taxon>
        <taxon>Cyclostomata</taxon>
        <taxon>Myxini</taxon>
        <taxon>Myxiniformes</taxon>
        <taxon>Myxinidae</taxon>
        <taxon>Eptatretinae</taxon>
        <taxon>Eptatretus</taxon>
    </lineage>
</organism>
<feature type="region of interest" description="Disordered" evidence="10">
    <location>
        <begin position="22"/>
        <end position="49"/>
    </location>
</feature>
<evidence type="ECO:0000256" key="3">
    <source>
        <dbReference type="ARBA" id="ARBA00010304"/>
    </source>
</evidence>
<dbReference type="EC" id="3.5.2.6" evidence="4"/>
<evidence type="ECO:0000256" key="1">
    <source>
        <dbReference type="ARBA" id="ARBA00001526"/>
    </source>
</evidence>
<evidence type="ECO:0000256" key="6">
    <source>
        <dbReference type="ARBA" id="ARBA00023204"/>
    </source>
</evidence>
<evidence type="ECO:0000313" key="13">
    <source>
        <dbReference type="Proteomes" id="UP000694388"/>
    </source>
</evidence>
<dbReference type="InterPro" id="IPR036866">
    <property type="entry name" value="RibonucZ/Hydroxyglut_hydro"/>
</dbReference>
<dbReference type="Ensembl" id="ENSEBUT00000019168.1">
    <property type="protein sequence ID" value="ENSEBUP00000018592.1"/>
    <property type="gene ID" value="ENSEBUG00000011593.1"/>
</dbReference>
<proteinExistence type="inferred from homology"/>
<keyword evidence="13" id="KW-1185">Reference proteome</keyword>
<dbReference type="GO" id="GO:0036297">
    <property type="term" value="P:interstrand cross-link repair"/>
    <property type="evidence" value="ECO:0007669"/>
    <property type="project" value="TreeGrafter"/>
</dbReference>
<evidence type="ECO:0000259" key="11">
    <source>
        <dbReference type="Pfam" id="PF07522"/>
    </source>
</evidence>